<evidence type="ECO:0000256" key="1">
    <source>
        <dbReference type="ARBA" id="ARBA00010873"/>
    </source>
</evidence>
<dbReference type="EMBL" id="LZDS01000027">
    <property type="protein sequence ID" value="OBX28063.1"/>
    <property type="molecule type" value="Genomic_DNA"/>
</dbReference>
<comment type="similarity">
    <text evidence="1">Belongs to the MobA/MobL family.</text>
</comment>
<evidence type="ECO:0000313" key="4">
    <source>
        <dbReference type="EMBL" id="OBX28063.1"/>
    </source>
</evidence>
<dbReference type="STRING" id="1443941.A9J31_08085"/>
<evidence type="ECO:0000313" key="5">
    <source>
        <dbReference type="Proteomes" id="UP000185753"/>
    </source>
</evidence>
<evidence type="ECO:0000256" key="2">
    <source>
        <dbReference type="ARBA" id="ARBA00022971"/>
    </source>
</evidence>
<keyword evidence="2" id="KW-0184">Conjugation</keyword>
<protein>
    <submittedName>
        <fullName evidence="4">Plasmid mobilization protein</fullName>
    </submittedName>
</protein>
<gene>
    <name evidence="4" type="ORF">A9J31_08085</name>
</gene>
<reference evidence="5" key="1">
    <citation type="submission" date="2016-06" db="EMBL/GenBank/DDBJ databases">
        <authorList>
            <person name="Radolfova-Krizova L."/>
            <person name="Nemec A."/>
        </authorList>
    </citation>
    <scope>NUCLEOTIDE SEQUENCE [LARGE SCALE GENOMIC DNA]</scope>
    <source>
        <strain evidence="5">ANC 4275</strain>
    </source>
</reference>
<organism evidence="4 5">
    <name type="scientific">Acinetobacter gandensis</name>
    <dbReference type="NCBI Taxonomy" id="1443941"/>
    <lineage>
        <taxon>Bacteria</taxon>
        <taxon>Pseudomonadati</taxon>
        <taxon>Pseudomonadota</taxon>
        <taxon>Gammaproteobacteria</taxon>
        <taxon>Moraxellales</taxon>
        <taxon>Moraxellaceae</taxon>
        <taxon>Acinetobacter</taxon>
    </lineage>
</organism>
<accession>A0A1A7R9A9</accession>
<proteinExistence type="inferred from homology"/>
<dbReference type="InterPro" id="IPR005053">
    <property type="entry name" value="MobA_MobL"/>
</dbReference>
<dbReference type="Gene3D" id="3.30.930.30">
    <property type="match status" value="1"/>
</dbReference>
<dbReference type="AlphaFoldDB" id="A0A1A7R9A9"/>
<keyword evidence="5" id="KW-1185">Reference proteome</keyword>
<evidence type="ECO:0000259" key="3">
    <source>
        <dbReference type="Pfam" id="PF03389"/>
    </source>
</evidence>
<name>A0A1A7R9A9_9GAMM</name>
<comment type="caution">
    <text evidence="4">The sequence shown here is derived from an EMBL/GenBank/DDBJ whole genome shotgun (WGS) entry which is preliminary data.</text>
</comment>
<dbReference type="Proteomes" id="UP000185753">
    <property type="component" value="Unassembled WGS sequence"/>
</dbReference>
<dbReference type="Pfam" id="PF03389">
    <property type="entry name" value="MobA_MobL"/>
    <property type="match status" value="1"/>
</dbReference>
<feature type="domain" description="MobA/MobL protein" evidence="3">
    <location>
        <begin position="40"/>
        <end position="196"/>
    </location>
</feature>
<sequence length="307" mass="36118">MFYFDLRHNRKQSSKSSFNGYCYITRIKHFKLNKIDLNEEVEFVCSGNMPGWAEYKPDKFWIAADKYEKKNSRTSSHITIALPKELNSEQRIELSKNLINAFCDEFKFPYSCAIHNHKGILDGESDQPHLHLQYSERTTLDDFERPPELFFRQYRPKNPERGGAQKITADVLGLGKDQIKKYRELTEKLINGTLEKYAPMKTVRIYDIEVQVPSQVSCLSNANYNQKFGTKLKDVPQIERWKLYSADPIIQMDVKPLIEKVKKIREENLYELYKNEYELELKRIHNMKAEINKAKVKNHDADCGMSM</sequence>
<dbReference type="RefSeq" id="WP_067766279.1">
    <property type="nucleotide sequence ID" value="NZ_LZDS01000027.1"/>
</dbReference>
<dbReference type="OrthoDB" id="1634048at2"/>